<sequence>MKFNVAAISCPSRFRDPNSQSAVPVTETAAVDRAKAGEVNEAEWGRHGHGGYGHGYWRRDDEEADWGRYGSWP</sequence>
<reference evidence="1" key="1">
    <citation type="submission" date="2022-07" db="EMBL/GenBank/DDBJ databases">
        <title>Genome Sequence of Leucocoprinus birnbaumii.</title>
        <authorList>
            <person name="Buettner E."/>
        </authorList>
    </citation>
    <scope>NUCLEOTIDE SEQUENCE</scope>
    <source>
        <strain evidence="1">VT141</strain>
    </source>
</reference>
<dbReference type="Proteomes" id="UP001213000">
    <property type="component" value="Unassembled WGS sequence"/>
</dbReference>
<organism evidence="1 2">
    <name type="scientific">Leucocoprinus birnbaumii</name>
    <dbReference type="NCBI Taxonomy" id="56174"/>
    <lineage>
        <taxon>Eukaryota</taxon>
        <taxon>Fungi</taxon>
        <taxon>Dikarya</taxon>
        <taxon>Basidiomycota</taxon>
        <taxon>Agaricomycotina</taxon>
        <taxon>Agaricomycetes</taxon>
        <taxon>Agaricomycetidae</taxon>
        <taxon>Agaricales</taxon>
        <taxon>Agaricineae</taxon>
        <taxon>Agaricaceae</taxon>
        <taxon>Leucocoprinus</taxon>
    </lineage>
</organism>
<name>A0AAD5YR16_9AGAR</name>
<accession>A0AAD5YR16</accession>
<proteinExistence type="predicted"/>
<evidence type="ECO:0000313" key="2">
    <source>
        <dbReference type="Proteomes" id="UP001213000"/>
    </source>
</evidence>
<keyword evidence="2" id="KW-1185">Reference proteome</keyword>
<evidence type="ECO:0000313" key="1">
    <source>
        <dbReference type="EMBL" id="KAJ3559042.1"/>
    </source>
</evidence>
<dbReference type="AlphaFoldDB" id="A0AAD5YR16"/>
<comment type="caution">
    <text evidence="1">The sequence shown here is derived from an EMBL/GenBank/DDBJ whole genome shotgun (WGS) entry which is preliminary data.</text>
</comment>
<gene>
    <name evidence="1" type="ORF">NP233_g11362</name>
</gene>
<dbReference type="EMBL" id="JANIEX010001343">
    <property type="protein sequence ID" value="KAJ3559042.1"/>
    <property type="molecule type" value="Genomic_DNA"/>
</dbReference>
<protein>
    <submittedName>
        <fullName evidence="1">Uncharacterized protein</fullName>
    </submittedName>
</protein>